<comment type="caution">
    <text evidence="3">The sequence shown here is derived from an EMBL/GenBank/DDBJ whole genome shotgun (WGS) entry which is preliminary data.</text>
</comment>
<feature type="transmembrane region" description="Helical" evidence="2">
    <location>
        <begin position="334"/>
        <end position="355"/>
    </location>
</feature>
<feature type="transmembrane region" description="Helical" evidence="2">
    <location>
        <begin position="249"/>
        <end position="273"/>
    </location>
</feature>
<dbReference type="EMBL" id="PYAG01000023">
    <property type="protein sequence ID" value="RAO30830.1"/>
    <property type="molecule type" value="Genomic_DNA"/>
</dbReference>
<dbReference type="AlphaFoldDB" id="A0A328NNB0"/>
<keyword evidence="2" id="KW-0812">Transmembrane</keyword>
<accession>A0A328NNB0</accession>
<feature type="transmembrane region" description="Helical" evidence="2">
    <location>
        <begin position="375"/>
        <end position="396"/>
    </location>
</feature>
<feature type="transmembrane region" description="Helical" evidence="2">
    <location>
        <begin position="220"/>
        <end position="243"/>
    </location>
</feature>
<feature type="transmembrane region" description="Helical" evidence="2">
    <location>
        <begin position="528"/>
        <end position="548"/>
    </location>
</feature>
<keyword evidence="2" id="KW-0472">Membrane</keyword>
<protein>
    <submittedName>
        <fullName evidence="3">Uncharacterized protein</fullName>
    </submittedName>
</protein>
<gene>
    <name evidence="3" type="ORF">PSN13_04394</name>
</gene>
<evidence type="ECO:0000313" key="4">
    <source>
        <dbReference type="Proteomes" id="UP000249419"/>
    </source>
</evidence>
<evidence type="ECO:0000256" key="2">
    <source>
        <dbReference type="SAM" id="Phobius"/>
    </source>
</evidence>
<name>A0A328NNB0_9ACTN</name>
<dbReference type="Proteomes" id="UP000249419">
    <property type="component" value="Unassembled WGS sequence"/>
</dbReference>
<organism evidence="3 4">
    <name type="scientific">Micromonospora saelicesensis</name>
    <dbReference type="NCBI Taxonomy" id="285676"/>
    <lineage>
        <taxon>Bacteria</taxon>
        <taxon>Bacillati</taxon>
        <taxon>Actinomycetota</taxon>
        <taxon>Actinomycetes</taxon>
        <taxon>Micromonosporales</taxon>
        <taxon>Micromonosporaceae</taxon>
        <taxon>Micromonospora</taxon>
    </lineage>
</organism>
<evidence type="ECO:0000256" key="1">
    <source>
        <dbReference type="SAM" id="MobiDB-lite"/>
    </source>
</evidence>
<sequence length="569" mass="62868">MVRGCDKSGANPRSTPDSNLLPQAGLAAHVFELLPQRSILVAPGFRARCPRRTASPRAVRIVRCAWWRCRQHSRVAIIRAQSFSRCSGSRRSRRWARLAHPAPLPRHQGMVQVGPVRIVCVRCLRLTTRRREEGTLSLAVQRALIERQIKQRADALLLQYESWKKRSALPHARSLSARWSELIKQHGSAEHRGNPIIHAAVRRAALRVAAHEVWFVREAFMVLGIVFAIAAFVLAPVTAGLILNEPLTPLGIFGVALAGLLLSGLGQLLGYLISRIPPISLLPLSREVLALGIVAGTDWWLVRSDGREVIAQSLKAHGAEDGGIDKAIAFIPHLFLTAVAYLLISLTLEIQWRILDYQTPAEVVSRLVHGHLPPLLIATTTYLILMSHLDHGRAVLTRRRRNRPYISSIRFHRHEMVREIDRCIRSLGCSPDDRRLYRERAAEVCRRLEKHERALVEAFSPACVDKILSEMAYEAELLVLEGWGDVGEGGSSRPASRLLAISRRYLPPILLVGLAIAFPHIPGIRLDGAAIAAAQATLLTAAVAALAAPTEHGDSKISAVTGRRGVRAD</sequence>
<keyword evidence="2" id="KW-1133">Transmembrane helix</keyword>
<feature type="transmembrane region" description="Helical" evidence="2">
    <location>
        <begin position="505"/>
        <end position="522"/>
    </location>
</feature>
<proteinExistence type="predicted"/>
<feature type="compositionally biased region" description="Polar residues" evidence="1">
    <location>
        <begin position="11"/>
        <end position="20"/>
    </location>
</feature>
<reference evidence="3 4" key="1">
    <citation type="submission" date="2018-03" db="EMBL/GenBank/DDBJ databases">
        <title>Defining the species Micromonospora saelicesensis and Micromonospora noduli under the framework of genomics.</title>
        <authorList>
            <person name="Riesco R."/>
            <person name="Trujillo M.E."/>
        </authorList>
    </citation>
    <scope>NUCLEOTIDE SEQUENCE [LARGE SCALE GENOMIC DNA]</scope>
    <source>
        <strain evidence="3 4">PSN13</strain>
    </source>
</reference>
<feature type="region of interest" description="Disordered" evidence="1">
    <location>
        <begin position="1"/>
        <end position="20"/>
    </location>
</feature>
<evidence type="ECO:0000313" key="3">
    <source>
        <dbReference type="EMBL" id="RAO30830.1"/>
    </source>
</evidence>